<feature type="domain" description="Outer membrane protein beta-barrel" evidence="2">
    <location>
        <begin position="19"/>
        <end position="186"/>
    </location>
</feature>
<gene>
    <name evidence="3" type="ORF">GCM10023313_04830</name>
</gene>
<evidence type="ECO:0000313" key="4">
    <source>
        <dbReference type="Proteomes" id="UP001501436"/>
    </source>
</evidence>
<accession>A0ABP9FKW3</accession>
<keyword evidence="4" id="KW-1185">Reference proteome</keyword>
<dbReference type="Pfam" id="PF13568">
    <property type="entry name" value="OMP_b-brl_2"/>
    <property type="match status" value="1"/>
</dbReference>
<protein>
    <submittedName>
        <fullName evidence="3">Porin family protein</fullName>
    </submittedName>
</protein>
<dbReference type="InterPro" id="IPR025665">
    <property type="entry name" value="Beta-barrel_OMP_2"/>
</dbReference>
<reference evidence="4" key="1">
    <citation type="journal article" date="2019" name="Int. J. Syst. Evol. Microbiol.">
        <title>The Global Catalogue of Microorganisms (GCM) 10K type strain sequencing project: providing services to taxonomists for standard genome sequencing and annotation.</title>
        <authorList>
            <consortium name="The Broad Institute Genomics Platform"/>
            <consortium name="The Broad Institute Genome Sequencing Center for Infectious Disease"/>
            <person name="Wu L."/>
            <person name="Ma J."/>
        </authorList>
    </citation>
    <scope>NUCLEOTIDE SEQUENCE [LARGE SCALE GENOMIC DNA]</scope>
    <source>
        <strain evidence="4">JCM 18283</strain>
    </source>
</reference>
<proteinExistence type="predicted"/>
<comment type="caution">
    <text evidence="3">The sequence shown here is derived from an EMBL/GenBank/DDBJ whole genome shotgun (WGS) entry which is preliminary data.</text>
</comment>
<evidence type="ECO:0000259" key="2">
    <source>
        <dbReference type="Pfam" id="PF13568"/>
    </source>
</evidence>
<organism evidence="3 4">
    <name type="scientific">Mucilaginibacter defluvii</name>
    <dbReference type="NCBI Taxonomy" id="1196019"/>
    <lineage>
        <taxon>Bacteria</taxon>
        <taxon>Pseudomonadati</taxon>
        <taxon>Bacteroidota</taxon>
        <taxon>Sphingobacteriia</taxon>
        <taxon>Sphingobacteriales</taxon>
        <taxon>Sphingobacteriaceae</taxon>
        <taxon>Mucilaginibacter</taxon>
    </lineage>
</organism>
<dbReference type="EMBL" id="BAABJI010000001">
    <property type="protein sequence ID" value="GAA4905236.1"/>
    <property type="molecule type" value="Genomic_DNA"/>
</dbReference>
<dbReference type="RefSeq" id="WP_345329302.1">
    <property type="nucleotide sequence ID" value="NZ_BAABJI010000001.1"/>
</dbReference>
<name>A0ABP9FKW3_9SPHI</name>
<keyword evidence="1" id="KW-0732">Signal</keyword>
<sequence length="206" mass="21089">MKKTLLALVVLTGAAFSSFAQTSKPVSFGIKGGLNLAKLSASGGEETISSGTLTSFHAGLFADVAVSETFSVQPALLFTQLGSKETEGDASYKTTLNYLQLPVNAIYSAPTGTGKFFIGAGPFLGYGLSGKTKLSGAGEANMSEDIEFGDGGLKRLNVGVGALAGYKLDEGLLLNVGYDLGLSSIIDGDAGSIKTRAFTISVGYAF</sequence>
<dbReference type="Proteomes" id="UP001501436">
    <property type="component" value="Unassembled WGS sequence"/>
</dbReference>
<evidence type="ECO:0000313" key="3">
    <source>
        <dbReference type="EMBL" id="GAA4905236.1"/>
    </source>
</evidence>
<evidence type="ECO:0000256" key="1">
    <source>
        <dbReference type="SAM" id="SignalP"/>
    </source>
</evidence>
<feature type="chain" id="PRO_5047521157" evidence="1">
    <location>
        <begin position="21"/>
        <end position="206"/>
    </location>
</feature>
<feature type="signal peptide" evidence="1">
    <location>
        <begin position="1"/>
        <end position="20"/>
    </location>
</feature>